<name>A0AC61QZE2_9FIRM</name>
<sequence>MLKVENSDFQLDVVSVRLVKDHPIYSPVKIKDPESAIKVMGEVMKNLDREVLGIINLKTDGTPINCHIVSVGTLNGSLAEPREMLKASILSNAASMIMIHNHPSGELFPSGQDISITDRMSKVCGLVGIPLQDHVIVGGKNEGYFSFREKGVVKFMPLMEYATDINQIKLGKVAERGGDGGREVYNRGTDDSKKR</sequence>
<accession>A0AC61QZE2</accession>
<proteinExistence type="predicted"/>
<comment type="caution">
    <text evidence="1">The sequence shown here is derived from an EMBL/GenBank/DDBJ whole genome shotgun (WGS) entry which is preliminary data.</text>
</comment>
<protein>
    <submittedName>
        <fullName evidence="1">DNA repair protein RadC</fullName>
    </submittedName>
</protein>
<keyword evidence="2" id="KW-1185">Reference proteome</keyword>
<dbReference type="Proteomes" id="UP000307720">
    <property type="component" value="Unassembled WGS sequence"/>
</dbReference>
<evidence type="ECO:0000313" key="1">
    <source>
        <dbReference type="EMBL" id="TGX98850.1"/>
    </source>
</evidence>
<gene>
    <name evidence="1" type="ORF">E5357_07765</name>
</gene>
<dbReference type="EMBL" id="SRZB01000013">
    <property type="protein sequence ID" value="TGX98850.1"/>
    <property type="molecule type" value="Genomic_DNA"/>
</dbReference>
<organism evidence="1 2">
    <name type="scientific">Hominisplanchenecus murintestinalis</name>
    <dbReference type="NCBI Taxonomy" id="2941517"/>
    <lineage>
        <taxon>Bacteria</taxon>
        <taxon>Bacillati</taxon>
        <taxon>Bacillota</taxon>
        <taxon>Clostridia</taxon>
        <taxon>Lachnospirales</taxon>
        <taxon>Lachnospiraceae</taxon>
        <taxon>Hominisplanchenecus</taxon>
    </lineage>
</organism>
<reference evidence="1" key="1">
    <citation type="submission" date="2019-04" db="EMBL/GenBank/DDBJ databases">
        <title>Microbes associate with the intestines of laboratory mice.</title>
        <authorList>
            <person name="Navarre W."/>
            <person name="Wong E."/>
            <person name="Huang K."/>
            <person name="Tropini C."/>
            <person name="Ng K."/>
            <person name="Yu B."/>
        </authorList>
    </citation>
    <scope>NUCLEOTIDE SEQUENCE</scope>
    <source>
        <strain evidence="1">NM72_1-8</strain>
    </source>
</reference>
<evidence type="ECO:0000313" key="2">
    <source>
        <dbReference type="Proteomes" id="UP000307720"/>
    </source>
</evidence>